<gene>
    <name evidence="2" type="ORF">H9830_12345</name>
</gene>
<reference evidence="2" key="1">
    <citation type="journal article" date="2021" name="PeerJ">
        <title>Extensive microbial diversity within the chicken gut microbiome revealed by metagenomics and culture.</title>
        <authorList>
            <person name="Gilroy R."/>
            <person name="Ravi A."/>
            <person name="Getino M."/>
            <person name="Pursley I."/>
            <person name="Horton D.L."/>
            <person name="Alikhan N.F."/>
            <person name="Baker D."/>
            <person name="Gharbi K."/>
            <person name="Hall N."/>
            <person name="Watson M."/>
            <person name="Adriaenssens E.M."/>
            <person name="Foster-Nyarko E."/>
            <person name="Jarju S."/>
            <person name="Secka A."/>
            <person name="Antonio M."/>
            <person name="Oren A."/>
            <person name="Chaudhuri R.R."/>
            <person name="La Ragione R."/>
            <person name="Hildebrand F."/>
            <person name="Pallen M.J."/>
        </authorList>
    </citation>
    <scope>NUCLEOTIDE SEQUENCE</scope>
    <source>
        <strain evidence="2">ChiGjej1B1-98</strain>
    </source>
</reference>
<comment type="caution">
    <text evidence="2">The sequence shown here is derived from an EMBL/GenBank/DDBJ whole genome shotgun (WGS) entry which is preliminary data.</text>
</comment>
<reference evidence="2" key="2">
    <citation type="submission" date="2021-04" db="EMBL/GenBank/DDBJ databases">
        <authorList>
            <person name="Gilroy R."/>
        </authorList>
    </citation>
    <scope>NUCLEOTIDE SEQUENCE</scope>
    <source>
        <strain evidence="2">ChiGjej1B1-98</strain>
    </source>
</reference>
<keyword evidence="1" id="KW-1133">Transmembrane helix</keyword>
<evidence type="ECO:0000256" key="1">
    <source>
        <dbReference type="SAM" id="Phobius"/>
    </source>
</evidence>
<dbReference type="AlphaFoldDB" id="A0A9D1YXR8"/>
<feature type="transmembrane region" description="Helical" evidence="1">
    <location>
        <begin position="93"/>
        <end position="117"/>
    </location>
</feature>
<proteinExistence type="predicted"/>
<protein>
    <submittedName>
        <fullName evidence="2">Uncharacterized protein</fullName>
    </submittedName>
</protein>
<keyword evidence="1" id="KW-0812">Transmembrane</keyword>
<keyword evidence="1" id="KW-0472">Membrane</keyword>
<sequence>MEPADEKPEWFITRDGTVLQTWPPGLDNDRLKYLRYKTTRTLTLQDLQELDRRLDQHRRAFERRSRLLIILVIALIVLIAAAWLVLLPLGVSIIYPIAISVVGLIVLVIAPSAATAISGGSRWKFDQIYLDAGFASSEPRTIKTDDALAMINAPGTVRGN</sequence>
<dbReference type="EMBL" id="DXDC01000373">
    <property type="protein sequence ID" value="HIY67050.1"/>
    <property type="molecule type" value="Genomic_DNA"/>
</dbReference>
<feature type="transmembrane region" description="Helical" evidence="1">
    <location>
        <begin position="67"/>
        <end position="87"/>
    </location>
</feature>
<dbReference type="Proteomes" id="UP000824005">
    <property type="component" value="Unassembled WGS sequence"/>
</dbReference>
<organism evidence="2 3">
    <name type="scientific">Candidatus Agrococcus pullicola</name>
    <dbReference type="NCBI Taxonomy" id="2838429"/>
    <lineage>
        <taxon>Bacteria</taxon>
        <taxon>Bacillati</taxon>
        <taxon>Actinomycetota</taxon>
        <taxon>Actinomycetes</taxon>
        <taxon>Micrococcales</taxon>
        <taxon>Microbacteriaceae</taxon>
        <taxon>Agrococcus</taxon>
    </lineage>
</organism>
<evidence type="ECO:0000313" key="3">
    <source>
        <dbReference type="Proteomes" id="UP000824005"/>
    </source>
</evidence>
<accession>A0A9D1YXR8</accession>
<name>A0A9D1YXR8_9MICO</name>
<evidence type="ECO:0000313" key="2">
    <source>
        <dbReference type="EMBL" id="HIY67050.1"/>
    </source>
</evidence>